<dbReference type="PANTHER" id="PTHR30093:SF2">
    <property type="entry name" value="TYPE II SECRETION SYSTEM PROTEIN H"/>
    <property type="match status" value="1"/>
</dbReference>
<protein>
    <recommendedName>
        <fullName evidence="2">DUF1559 domain-containing protein</fullName>
    </recommendedName>
</protein>
<feature type="transmembrane region" description="Helical" evidence="1">
    <location>
        <begin position="21"/>
        <end position="48"/>
    </location>
</feature>
<dbReference type="Pfam" id="PF07596">
    <property type="entry name" value="SBP_bac_10"/>
    <property type="match status" value="1"/>
</dbReference>
<dbReference type="InterPro" id="IPR011453">
    <property type="entry name" value="DUF1559"/>
</dbReference>
<feature type="domain" description="DUF1559" evidence="2">
    <location>
        <begin position="52"/>
        <end position="201"/>
    </location>
</feature>
<dbReference type="KEGG" id="svp:Pan189_18300"/>
<dbReference type="Proteomes" id="UP000317318">
    <property type="component" value="Chromosome"/>
</dbReference>
<keyword evidence="4" id="KW-1185">Reference proteome</keyword>
<dbReference type="SUPFAM" id="SSF54523">
    <property type="entry name" value="Pili subunits"/>
    <property type="match status" value="1"/>
</dbReference>
<evidence type="ECO:0000259" key="2">
    <source>
        <dbReference type="Pfam" id="PF07596"/>
    </source>
</evidence>
<evidence type="ECO:0000313" key="3">
    <source>
        <dbReference type="EMBL" id="QDT37450.1"/>
    </source>
</evidence>
<organism evidence="3 4">
    <name type="scientific">Stratiformator vulcanicus</name>
    <dbReference type="NCBI Taxonomy" id="2527980"/>
    <lineage>
        <taxon>Bacteria</taxon>
        <taxon>Pseudomonadati</taxon>
        <taxon>Planctomycetota</taxon>
        <taxon>Planctomycetia</taxon>
        <taxon>Planctomycetales</taxon>
        <taxon>Planctomycetaceae</taxon>
        <taxon>Stratiformator</taxon>
    </lineage>
</organism>
<dbReference type="PANTHER" id="PTHR30093">
    <property type="entry name" value="GENERAL SECRETION PATHWAY PROTEIN G"/>
    <property type="match status" value="1"/>
</dbReference>
<dbReference type="AlphaFoldDB" id="A0A517R0U2"/>
<proteinExistence type="predicted"/>
<dbReference type="OrthoDB" id="285651at2"/>
<dbReference type="RefSeq" id="WP_145363562.1">
    <property type="nucleotide sequence ID" value="NZ_CP036268.1"/>
</dbReference>
<name>A0A517R0U2_9PLAN</name>
<reference evidence="3 4" key="1">
    <citation type="submission" date="2019-02" db="EMBL/GenBank/DDBJ databases">
        <title>Deep-cultivation of Planctomycetes and their phenomic and genomic characterization uncovers novel biology.</title>
        <authorList>
            <person name="Wiegand S."/>
            <person name="Jogler M."/>
            <person name="Boedeker C."/>
            <person name="Pinto D."/>
            <person name="Vollmers J."/>
            <person name="Rivas-Marin E."/>
            <person name="Kohn T."/>
            <person name="Peeters S.H."/>
            <person name="Heuer A."/>
            <person name="Rast P."/>
            <person name="Oberbeckmann S."/>
            <person name="Bunk B."/>
            <person name="Jeske O."/>
            <person name="Meyerdierks A."/>
            <person name="Storesund J.E."/>
            <person name="Kallscheuer N."/>
            <person name="Luecker S."/>
            <person name="Lage O.M."/>
            <person name="Pohl T."/>
            <person name="Merkel B.J."/>
            <person name="Hornburger P."/>
            <person name="Mueller R.-W."/>
            <person name="Bruemmer F."/>
            <person name="Labrenz M."/>
            <person name="Spormann A.M."/>
            <person name="Op den Camp H."/>
            <person name="Overmann J."/>
            <person name="Amann R."/>
            <person name="Jetten M.S.M."/>
            <person name="Mascher T."/>
            <person name="Medema M.H."/>
            <person name="Devos D.P."/>
            <person name="Kaster A.-K."/>
            <person name="Ovreas L."/>
            <person name="Rohde M."/>
            <person name="Galperin M.Y."/>
            <person name="Jogler C."/>
        </authorList>
    </citation>
    <scope>NUCLEOTIDE SEQUENCE [LARGE SCALE GENOMIC DNA]</scope>
    <source>
        <strain evidence="3 4">Pan189</strain>
    </source>
</reference>
<dbReference type="EMBL" id="CP036268">
    <property type="protein sequence ID" value="QDT37450.1"/>
    <property type="molecule type" value="Genomic_DNA"/>
</dbReference>
<sequence length="268" mass="28774">MSDDSQDQQPRRPAKKKSSNSTVIIVVILSVAVGGLSIVACCGVALLLPAVQAAREAARRAQSQNNLRQQALAAHNFHDLRQAFPSGPAGNDVTYTEGIENPPARSWRSQMLPFLDYDFLYESIDKTQPWDSPVNEAVFSEPMPVFLNPGVSTDEVVNGYGISNYEANSQVFTDDRVSRIRAITDGLSNTLIIGEINAAYPPWAKPGTQRDPANGLGGGPNAYGAAWRDGVVNFVFADGAVQTLSPDIDREVLSNLANPQDGNGGSPF</sequence>
<gene>
    <name evidence="3" type="ORF">Pan189_18300</name>
</gene>
<evidence type="ECO:0000313" key="4">
    <source>
        <dbReference type="Proteomes" id="UP000317318"/>
    </source>
</evidence>
<dbReference type="InterPro" id="IPR045584">
    <property type="entry name" value="Pilin-like"/>
</dbReference>
<keyword evidence="1" id="KW-0472">Membrane</keyword>
<accession>A0A517R0U2</accession>
<evidence type="ECO:0000256" key="1">
    <source>
        <dbReference type="SAM" id="Phobius"/>
    </source>
</evidence>
<keyword evidence="1" id="KW-0812">Transmembrane</keyword>
<keyword evidence="1" id="KW-1133">Transmembrane helix</keyword>